<feature type="compositionally biased region" description="Basic and acidic residues" evidence="1">
    <location>
        <begin position="246"/>
        <end position="255"/>
    </location>
</feature>
<reference evidence="3" key="2">
    <citation type="submission" date="2019-06" db="EMBL/GenBank/DDBJ databases">
        <title>Genomics analysis of Aphanomyces spp. identifies a new class of oomycete effector associated with host adaptation.</title>
        <authorList>
            <person name="Gaulin E."/>
        </authorList>
    </citation>
    <scope>NUCLEOTIDE SEQUENCE</scope>
    <source>
        <strain evidence="3">CBS 578.67</strain>
    </source>
</reference>
<dbReference type="PANTHER" id="PTHR31827:SF1">
    <property type="entry name" value="EMB|CAB89363.1"/>
    <property type="match status" value="1"/>
</dbReference>
<dbReference type="SUPFAM" id="SSF63748">
    <property type="entry name" value="Tudor/PWWP/MBT"/>
    <property type="match status" value="1"/>
</dbReference>
<feature type="region of interest" description="Disordered" evidence="1">
    <location>
        <begin position="189"/>
        <end position="208"/>
    </location>
</feature>
<feature type="compositionally biased region" description="Low complexity" evidence="1">
    <location>
        <begin position="229"/>
        <end position="245"/>
    </location>
</feature>
<name>A0A485L5M2_9STRA</name>
<gene>
    <name evidence="4" type="primary">Aste57867_16086</name>
    <name evidence="3" type="ORF">As57867_016030</name>
    <name evidence="4" type="ORF">ASTE57867_16086</name>
</gene>
<dbReference type="EMBL" id="CAADRA010005818">
    <property type="protein sequence ID" value="VFT92869.1"/>
    <property type="molecule type" value="Genomic_DNA"/>
</dbReference>
<sequence length="401" mass="44109">MTTRLTTDVHHRPPPSSSDDMSIAWANLDGQHWWPVLACRGSFKSVSVQVYVFGLHTWLYIRAKEMHRWKGQYHYYYAHGQTSLHHHDALVKEFIKAMCEVEDFTAIMHGLTTAAAPCLAPTRDKRSDSTTTIAVVSGSQPPMVGDIVLSVVEQPYTSWQPPFHALPTTPTRLYDIAFHTPVGHLPQSNDAQALACPDTTTPHRKQTPLKIETIDLSVDECDERDDVKAASPSSSATWSETSSVASDDKSSRDAKPSPSPTTTTDASQPDDSRTCPFLGCLNPLPSKRSKFCRDHAGRCSVLGCPKNSQVRGLCAAHGGVRYCKVDGCNLRAAARGVCKEHGGVRCLVDGCSKLGDTGRGLCHDHDRGQRHVDGCFRRDRGNGRCVDHNDSDDKRPSSMYL</sequence>
<feature type="domain" description="WRKY19-like zinc finger" evidence="2">
    <location>
        <begin position="298"/>
        <end position="319"/>
    </location>
</feature>
<evidence type="ECO:0000313" key="4">
    <source>
        <dbReference type="EMBL" id="VFT92869.1"/>
    </source>
</evidence>
<dbReference type="Pfam" id="PF24906">
    <property type="entry name" value="Zf_WRKY19"/>
    <property type="match status" value="1"/>
</dbReference>
<dbReference type="Proteomes" id="UP000332933">
    <property type="component" value="Unassembled WGS sequence"/>
</dbReference>
<feature type="region of interest" description="Disordered" evidence="1">
    <location>
        <begin position="223"/>
        <end position="270"/>
    </location>
</feature>
<evidence type="ECO:0000259" key="2">
    <source>
        <dbReference type="Pfam" id="PF24906"/>
    </source>
</evidence>
<keyword evidence="5" id="KW-1185">Reference proteome</keyword>
<dbReference type="PANTHER" id="PTHR31827">
    <property type="entry name" value="EMB|CAB89363.1"/>
    <property type="match status" value="1"/>
</dbReference>
<accession>A0A485L5M2</accession>
<dbReference type="EMBL" id="VJMH01005797">
    <property type="protein sequence ID" value="KAF0692884.1"/>
    <property type="molecule type" value="Genomic_DNA"/>
</dbReference>
<dbReference type="AlphaFoldDB" id="A0A485L5M2"/>
<organism evidence="4 5">
    <name type="scientific">Aphanomyces stellatus</name>
    <dbReference type="NCBI Taxonomy" id="120398"/>
    <lineage>
        <taxon>Eukaryota</taxon>
        <taxon>Sar</taxon>
        <taxon>Stramenopiles</taxon>
        <taxon>Oomycota</taxon>
        <taxon>Saprolegniomycetes</taxon>
        <taxon>Saprolegniales</taxon>
        <taxon>Verrucalvaceae</taxon>
        <taxon>Aphanomyces</taxon>
    </lineage>
</organism>
<protein>
    <submittedName>
        <fullName evidence="4">Aste57867_16086 protein</fullName>
    </submittedName>
</protein>
<feature type="compositionally biased region" description="Low complexity" evidence="1">
    <location>
        <begin position="260"/>
        <end position="269"/>
    </location>
</feature>
<proteinExistence type="predicted"/>
<evidence type="ECO:0000313" key="3">
    <source>
        <dbReference type="EMBL" id="KAF0692884.1"/>
    </source>
</evidence>
<dbReference type="InterPro" id="IPR056866">
    <property type="entry name" value="Znf_WRKY19"/>
</dbReference>
<reference evidence="4 5" key="1">
    <citation type="submission" date="2019-03" db="EMBL/GenBank/DDBJ databases">
        <authorList>
            <person name="Gaulin E."/>
            <person name="Dumas B."/>
        </authorList>
    </citation>
    <scope>NUCLEOTIDE SEQUENCE [LARGE SCALE GENOMIC DNA]</scope>
    <source>
        <strain evidence="4">CBS 568.67</strain>
    </source>
</reference>
<evidence type="ECO:0000256" key="1">
    <source>
        <dbReference type="SAM" id="MobiDB-lite"/>
    </source>
</evidence>
<evidence type="ECO:0000313" key="5">
    <source>
        <dbReference type="Proteomes" id="UP000332933"/>
    </source>
</evidence>